<keyword evidence="1" id="KW-0472">Membrane</keyword>
<dbReference type="Proteomes" id="UP001320178">
    <property type="component" value="Unassembled WGS sequence"/>
</dbReference>
<organism evidence="2 3">
    <name type="scientific">Billgrantia desiderata</name>
    <dbReference type="NCBI Taxonomy" id="52021"/>
    <lineage>
        <taxon>Bacteria</taxon>
        <taxon>Pseudomonadati</taxon>
        <taxon>Pseudomonadota</taxon>
        <taxon>Gammaproteobacteria</taxon>
        <taxon>Oceanospirillales</taxon>
        <taxon>Halomonadaceae</taxon>
        <taxon>Billgrantia</taxon>
    </lineage>
</organism>
<evidence type="ECO:0000313" key="3">
    <source>
        <dbReference type="Proteomes" id="UP001320178"/>
    </source>
</evidence>
<feature type="transmembrane region" description="Helical" evidence="1">
    <location>
        <begin position="41"/>
        <end position="58"/>
    </location>
</feature>
<sequence>MRVEVQDPPIWLNLGAMLVAAALALWLLVRPELISGLPMALRLPAMALGIWALGAAFMQPLGLELRRHWQRRATSPPISLAALAAFTLLVIVRALWLA</sequence>
<protein>
    <submittedName>
        <fullName evidence="2">Uncharacterized protein</fullName>
    </submittedName>
</protein>
<gene>
    <name evidence="2" type="ORF">HOP61_14115</name>
</gene>
<accession>A0AAW4YVA3</accession>
<comment type="caution">
    <text evidence="2">The sequence shown here is derived from an EMBL/GenBank/DDBJ whole genome shotgun (WGS) entry which is preliminary data.</text>
</comment>
<evidence type="ECO:0000256" key="1">
    <source>
        <dbReference type="SAM" id="Phobius"/>
    </source>
</evidence>
<feature type="transmembrane region" description="Helical" evidence="1">
    <location>
        <begin position="12"/>
        <end position="29"/>
    </location>
</feature>
<reference evidence="2" key="1">
    <citation type="submission" date="2020-05" db="EMBL/GenBank/DDBJ databases">
        <authorList>
            <person name="Wang L."/>
            <person name="Shao Z."/>
        </authorList>
    </citation>
    <scope>NUCLEOTIDE SEQUENCE</scope>
    <source>
        <strain evidence="2">MCCC 1A05776</strain>
    </source>
</reference>
<dbReference type="AlphaFoldDB" id="A0AAW4YVA3"/>
<dbReference type="EMBL" id="JABFTS010000005">
    <property type="protein sequence ID" value="MCE8052431.1"/>
    <property type="molecule type" value="Genomic_DNA"/>
</dbReference>
<evidence type="ECO:0000313" key="2">
    <source>
        <dbReference type="EMBL" id="MCE8052431.1"/>
    </source>
</evidence>
<keyword evidence="1" id="KW-0812">Transmembrane</keyword>
<reference evidence="2" key="2">
    <citation type="journal article" date="2021" name="Front. Microbiol.">
        <title>Aerobic Denitrification and Heterotrophic Sulfur Oxidation in the Genus Halomonas Revealed by Six Novel Species Characterizations and Genome-Based Analysis.</title>
        <authorList>
            <person name="Wang L."/>
            <person name="Shao Z."/>
        </authorList>
    </citation>
    <scope>NUCLEOTIDE SEQUENCE</scope>
    <source>
        <strain evidence="2">MCCC 1A05776</strain>
    </source>
</reference>
<keyword evidence="1" id="KW-1133">Transmembrane helix</keyword>
<proteinExistence type="predicted"/>
<feature type="transmembrane region" description="Helical" evidence="1">
    <location>
        <begin position="78"/>
        <end position="96"/>
    </location>
</feature>
<name>A0AAW4YVA3_9GAMM</name>
<dbReference type="RefSeq" id="WP_234239828.1">
    <property type="nucleotide sequence ID" value="NZ_JABFTS010000005.1"/>
</dbReference>